<feature type="domain" description="BHLH" evidence="7">
    <location>
        <begin position="8"/>
        <end position="63"/>
    </location>
</feature>
<dbReference type="PANTHER" id="PTHR10985">
    <property type="entry name" value="BASIC HELIX-LOOP-HELIX TRANSCRIPTION FACTOR, HES-RELATED"/>
    <property type="match status" value="1"/>
</dbReference>
<sequence length="554" mass="62059">MIFPPYSSDPMSHRIIEKRRRDRMNNCLADLSRLIPTSYMKKGRGRIEKAEIIEMTIKHLKHLQVHSCKNPSNCDVTRDNDREFRRHYHAGFQECLSEAIRFLVETDRMYSGDQLRLQLVSHLQKHYRKVTEGTCYQNAGVSTENSTDAPIESYTPSESQRAPSTSTTRMTPFYDPPAQTAQEGGEQPPPKVLKPSSDVMAMQSQAETPSQPPKHIELGAENENTSQLREMLQNPGLPIRRFCSNSTNSNINTNTNSIYTSHPFPSFDSSFPHPPQFSPSAFHKEVYKFKKNIKERFTADQQQHITPVVMKRKTNDTRCFDNLKYPQHNGSSPCGVRNSSLSPVVPAGYLPFPLTHSPLNLHNSELMVKLPDKSSPEGGLTTAGQWDNTIDSVSSNSSNSSSSRFNPSPSSAVQSTGSSSGYSTNSDAASYTPKQDLNTHYKDNIDTRVRSPSPHLPSWSPGVPIFALHPKGTFYVPLTIDAELLAPFVSGLDNAIPVLHPVSISVNFSFSRSVKGPEKMYSRGSWRPDRYAIAKHRRDRKEVTYSGNPVTQVT</sequence>
<evidence type="ECO:0000259" key="8">
    <source>
        <dbReference type="PROSITE" id="PS51054"/>
    </source>
</evidence>
<organism evidence="9 10">
    <name type="scientific">Limulus polyphemus</name>
    <name type="common">Atlantic horseshoe crab</name>
    <dbReference type="NCBI Taxonomy" id="6850"/>
    <lineage>
        <taxon>Eukaryota</taxon>
        <taxon>Metazoa</taxon>
        <taxon>Ecdysozoa</taxon>
        <taxon>Arthropoda</taxon>
        <taxon>Chelicerata</taxon>
        <taxon>Merostomata</taxon>
        <taxon>Xiphosura</taxon>
        <taxon>Limulidae</taxon>
        <taxon>Limulus</taxon>
    </lineage>
</organism>
<dbReference type="Pfam" id="PF07527">
    <property type="entry name" value="Hairy_orange"/>
    <property type="match status" value="1"/>
</dbReference>
<evidence type="ECO:0000256" key="5">
    <source>
        <dbReference type="ARBA" id="ARBA00023242"/>
    </source>
</evidence>
<evidence type="ECO:0000256" key="1">
    <source>
        <dbReference type="ARBA" id="ARBA00004123"/>
    </source>
</evidence>
<evidence type="ECO:0000256" key="4">
    <source>
        <dbReference type="ARBA" id="ARBA00023163"/>
    </source>
</evidence>
<dbReference type="Gene3D" id="4.10.280.10">
    <property type="entry name" value="Helix-loop-helix DNA-binding domain"/>
    <property type="match status" value="1"/>
</dbReference>
<dbReference type="SUPFAM" id="SSF47459">
    <property type="entry name" value="HLH, helix-loop-helix DNA-binding domain"/>
    <property type="match status" value="1"/>
</dbReference>
<dbReference type="GeneID" id="106470782"/>
<keyword evidence="9" id="KW-1185">Reference proteome</keyword>
<feature type="compositionally biased region" description="Polar residues" evidence="6">
    <location>
        <begin position="139"/>
        <end position="170"/>
    </location>
</feature>
<dbReference type="PROSITE" id="PS50888">
    <property type="entry name" value="BHLH"/>
    <property type="match status" value="1"/>
</dbReference>
<evidence type="ECO:0000313" key="9">
    <source>
        <dbReference type="Proteomes" id="UP000694941"/>
    </source>
</evidence>
<dbReference type="SMART" id="SM00511">
    <property type="entry name" value="ORANGE"/>
    <property type="match status" value="1"/>
</dbReference>
<feature type="compositionally biased region" description="Polar residues" evidence="6">
    <location>
        <begin position="382"/>
        <end position="391"/>
    </location>
</feature>
<feature type="region of interest" description="Disordered" evidence="6">
    <location>
        <begin position="139"/>
        <end position="217"/>
    </location>
</feature>
<protein>
    <submittedName>
        <fullName evidence="10">Uncharacterized protein LOC106470782 isoform X1</fullName>
    </submittedName>
</protein>
<dbReference type="InterPro" id="IPR011598">
    <property type="entry name" value="bHLH_dom"/>
</dbReference>
<feature type="compositionally biased region" description="Low complexity" evidence="6">
    <location>
        <begin position="392"/>
        <end position="430"/>
    </location>
</feature>
<feature type="domain" description="Orange" evidence="8">
    <location>
        <begin position="88"/>
        <end position="123"/>
    </location>
</feature>
<dbReference type="SMART" id="SM00353">
    <property type="entry name" value="HLH"/>
    <property type="match status" value="1"/>
</dbReference>
<dbReference type="RefSeq" id="XP_022255126.1">
    <property type="nucleotide sequence ID" value="XM_022399418.1"/>
</dbReference>
<keyword evidence="4" id="KW-0804">Transcription</keyword>
<proteinExistence type="predicted"/>
<keyword evidence="5" id="KW-0539">Nucleus</keyword>
<dbReference type="PROSITE" id="PS51054">
    <property type="entry name" value="ORANGE"/>
    <property type="match status" value="1"/>
</dbReference>
<comment type="subcellular location">
    <subcellularLocation>
        <location evidence="1">Nucleus</location>
    </subcellularLocation>
</comment>
<dbReference type="InterPro" id="IPR050370">
    <property type="entry name" value="HES_HEY"/>
</dbReference>
<feature type="region of interest" description="Disordered" evidence="6">
    <location>
        <begin position="370"/>
        <end position="438"/>
    </location>
</feature>
<dbReference type="InterPro" id="IPR003650">
    <property type="entry name" value="Orange_dom"/>
</dbReference>
<evidence type="ECO:0000256" key="3">
    <source>
        <dbReference type="ARBA" id="ARBA00023125"/>
    </source>
</evidence>
<evidence type="ECO:0000259" key="7">
    <source>
        <dbReference type="PROSITE" id="PS50888"/>
    </source>
</evidence>
<evidence type="ECO:0000256" key="6">
    <source>
        <dbReference type="SAM" id="MobiDB-lite"/>
    </source>
</evidence>
<dbReference type="InterPro" id="IPR036638">
    <property type="entry name" value="HLH_DNA-bd_sf"/>
</dbReference>
<name>A0ABM1TGX0_LIMPO</name>
<evidence type="ECO:0000256" key="2">
    <source>
        <dbReference type="ARBA" id="ARBA00023015"/>
    </source>
</evidence>
<dbReference type="CDD" id="cd11440">
    <property type="entry name" value="bHLH-O_Cwo_like"/>
    <property type="match status" value="1"/>
</dbReference>
<keyword evidence="2" id="KW-0805">Transcription regulation</keyword>
<reference evidence="10" key="1">
    <citation type="submission" date="2025-08" db="UniProtKB">
        <authorList>
            <consortium name="RefSeq"/>
        </authorList>
    </citation>
    <scope>IDENTIFICATION</scope>
    <source>
        <tissue evidence="10">Muscle</tissue>
    </source>
</reference>
<gene>
    <name evidence="10" type="primary">LOC106470782</name>
</gene>
<evidence type="ECO:0000313" key="10">
    <source>
        <dbReference type="RefSeq" id="XP_022255126.1"/>
    </source>
</evidence>
<dbReference type="SUPFAM" id="SSF158457">
    <property type="entry name" value="Orange domain-like"/>
    <property type="match status" value="1"/>
</dbReference>
<accession>A0ABM1TGX0</accession>
<keyword evidence="3" id="KW-0238">DNA-binding</keyword>
<dbReference type="Gene3D" id="6.10.250.980">
    <property type="match status" value="1"/>
</dbReference>
<dbReference type="Pfam" id="PF00010">
    <property type="entry name" value="HLH"/>
    <property type="match status" value="1"/>
</dbReference>
<dbReference type="Proteomes" id="UP000694941">
    <property type="component" value="Unplaced"/>
</dbReference>